<reference evidence="1 2" key="1">
    <citation type="journal article" date="2019" name="Nat. Ecol. Evol.">
        <title>Megaphylogeny resolves global patterns of mushroom evolution.</title>
        <authorList>
            <person name="Varga T."/>
            <person name="Krizsan K."/>
            <person name="Foldi C."/>
            <person name="Dima B."/>
            <person name="Sanchez-Garcia M."/>
            <person name="Sanchez-Ramirez S."/>
            <person name="Szollosi G.J."/>
            <person name="Szarkandi J.G."/>
            <person name="Papp V."/>
            <person name="Albert L."/>
            <person name="Andreopoulos W."/>
            <person name="Angelini C."/>
            <person name="Antonin V."/>
            <person name="Barry K.W."/>
            <person name="Bougher N.L."/>
            <person name="Buchanan P."/>
            <person name="Buyck B."/>
            <person name="Bense V."/>
            <person name="Catcheside P."/>
            <person name="Chovatia M."/>
            <person name="Cooper J."/>
            <person name="Damon W."/>
            <person name="Desjardin D."/>
            <person name="Finy P."/>
            <person name="Geml J."/>
            <person name="Haridas S."/>
            <person name="Hughes K."/>
            <person name="Justo A."/>
            <person name="Karasinski D."/>
            <person name="Kautmanova I."/>
            <person name="Kiss B."/>
            <person name="Kocsube S."/>
            <person name="Kotiranta H."/>
            <person name="LaButti K.M."/>
            <person name="Lechner B.E."/>
            <person name="Liimatainen K."/>
            <person name="Lipzen A."/>
            <person name="Lukacs Z."/>
            <person name="Mihaltcheva S."/>
            <person name="Morgado L.N."/>
            <person name="Niskanen T."/>
            <person name="Noordeloos M.E."/>
            <person name="Ohm R.A."/>
            <person name="Ortiz-Santana B."/>
            <person name="Ovrebo C."/>
            <person name="Racz N."/>
            <person name="Riley R."/>
            <person name="Savchenko A."/>
            <person name="Shiryaev A."/>
            <person name="Soop K."/>
            <person name="Spirin V."/>
            <person name="Szebenyi C."/>
            <person name="Tomsovsky M."/>
            <person name="Tulloss R.E."/>
            <person name="Uehling J."/>
            <person name="Grigoriev I.V."/>
            <person name="Vagvolgyi C."/>
            <person name="Papp T."/>
            <person name="Martin F.M."/>
            <person name="Miettinen O."/>
            <person name="Hibbett D.S."/>
            <person name="Nagy L.G."/>
        </authorList>
    </citation>
    <scope>NUCLEOTIDE SEQUENCE [LARGE SCALE GENOMIC DNA]</scope>
    <source>
        <strain evidence="1 2">NL-1719</strain>
    </source>
</reference>
<evidence type="ECO:0000313" key="2">
    <source>
        <dbReference type="Proteomes" id="UP000308600"/>
    </source>
</evidence>
<name>A0ACD3ASQ4_9AGAR</name>
<dbReference type="EMBL" id="ML208354">
    <property type="protein sequence ID" value="TFK68354.1"/>
    <property type="molecule type" value="Genomic_DNA"/>
</dbReference>
<keyword evidence="2" id="KW-1185">Reference proteome</keyword>
<gene>
    <name evidence="1" type="ORF">BDN72DRAFT_870985</name>
</gene>
<evidence type="ECO:0000313" key="1">
    <source>
        <dbReference type="EMBL" id="TFK68354.1"/>
    </source>
</evidence>
<sequence length="1035" mass="118856">MPRQSSSHIQSYDYPDTNDFEAQLEFYSVVDIGQGNGRRPSRRTTHIPVETKKATYEFDASDVPYIFEPLDSIDQDAYEYDVVQMGDSDAEEDEGDFPFAWMEPDCDPIPRKRNRKGAILECCTCHKTNVPAYFRCEECQDLRLRCQDCIVRDHQAQPFHWIEEWTGSFFVRRPLKQLGLVVQLGHDIGEICSAPEASSRDEFVVMTTSGIHKISLNYCGCHTAQHKHVQLLRSRLFPATVGDPRTAATFGLLEHFQLLSFMSKVSAFEYYQTLIRLTDNTGDAVPDRYRAFTRIVRQWRHIRLMKRMGRGHHPEGIAGTAQGECVVLCPACPHPGKNLPENYESESPELAWLYTLFVGIDANFRLKRLDVSSEANDPSLNCGYGYVVEERQYKQYLAELDQQIEQAESTCNNHDAIKSANMRGGKGLASSGVGTVDCSRHDMKRPTGVGDLQRGERYVNMDYLFFSTLLRNIPRHVTGSYDIACQWTKHLFERLIRYAPYFTPTDHHFKFLIPKWHIAAHQDSCRANFSFHYTRHVGRTDSEAPERGWAAMNGIATSTKEMGPGTRRDTLDDHFGDHNWRKTVNMCSALLDKVKDAVAGRNEQVDNFEEFSDSIHLSHPELIPEWTKSVQSWEADPTKPNPFAATKEGISATTVRLQLAKEDNVDLEAGNSETIVHDDISPSELLSQGLEIEEQQAKFAADLKDQGKHPTDLQQAKLVERRYRLRRRILAWASVQNLYMPGVSRLRGNINLNNEPVETIPLVMPSAAIVGMEVDSKLLNYEWRYRYAQAFTSLDELRGHLLMLGKLCKSKDRFVRGQRGNTRSQTLIARVREKIQADQKKYRRTRECLERLGSKLGKTDWQNILLPLLDEDVRGFATDVQETTGGKDTTGRKNMTGKTTEGRRKLSWIWKREGVAGSMDSSELLRLEWCKSRARAHRWQEECLLLEEEMRRVKQFFQHEVKRWQALADDPFNKDDEGRHAYALRQARVREQLYDRCINSWRDVPTYMALADGEALRKLVEYNPPVLKDVTTLDS</sequence>
<organism evidence="1 2">
    <name type="scientific">Pluteus cervinus</name>
    <dbReference type="NCBI Taxonomy" id="181527"/>
    <lineage>
        <taxon>Eukaryota</taxon>
        <taxon>Fungi</taxon>
        <taxon>Dikarya</taxon>
        <taxon>Basidiomycota</taxon>
        <taxon>Agaricomycotina</taxon>
        <taxon>Agaricomycetes</taxon>
        <taxon>Agaricomycetidae</taxon>
        <taxon>Agaricales</taxon>
        <taxon>Pluteineae</taxon>
        <taxon>Pluteaceae</taxon>
        <taxon>Pluteus</taxon>
    </lineage>
</organism>
<dbReference type="Proteomes" id="UP000308600">
    <property type="component" value="Unassembled WGS sequence"/>
</dbReference>
<accession>A0ACD3ASQ4</accession>
<proteinExistence type="predicted"/>
<protein>
    <submittedName>
        <fullName evidence="1">Uncharacterized protein</fullName>
    </submittedName>
</protein>